<sequence length="106" mass="11652">MDMQRVRELVKGKLWGIRQRSVLRNATLLPRPSPSPLRLKKIKLLFSTGGGASVFPPISPCLANLLLSLSHPASATFSHAFFTRCAIAHTAPRISKRQTPLLLGCH</sequence>
<gene>
    <name evidence="1" type="ORF">TVY486_0302320</name>
</gene>
<evidence type="ECO:0000313" key="1">
    <source>
        <dbReference type="EMBL" id="CCC47045.1"/>
    </source>
</evidence>
<accession>G0TSW6</accession>
<dbReference type="AlphaFoldDB" id="G0TSW6"/>
<proteinExistence type="predicted"/>
<name>G0TSW6_TRYVY</name>
<protein>
    <submittedName>
        <fullName evidence="1">Uncharacterized protein</fullName>
    </submittedName>
</protein>
<dbReference type="VEuPathDB" id="TriTrypDB:TvY486_0302320"/>
<dbReference type="EMBL" id="HE573019">
    <property type="protein sequence ID" value="CCC47045.1"/>
    <property type="molecule type" value="Genomic_DNA"/>
</dbReference>
<reference evidence="1" key="1">
    <citation type="journal article" date="2012" name="Proc. Natl. Acad. Sci. U.S.A.">
        <title>Antigenic diversity is generated by distinct evolutionary mechanisms in African trypanosome species.</title>
        <authorList>
            <person name="Jackson A.P."/>
            <person name="Berry A."/>
            <person name="Aslett M."/>
            <person name="Allison H.C."/>
            <person name="Burton P."/>
            <person name="Vavrova-Anderson J."/>
            <person name="Brown R."/>
            <person name="Browne H."/>
            <person name="Corton N."/>
            <person name="Hauser H."/>
            <person name="Gamble J."/>
            <person name="Gilderthorp R."/>
            <person name="Marcello L."/>
            <person name="McQuillan J."/>
            <person name="Otto T.D."/>
            <person name="Quail M.A."/>
            <person name="Sanders M.J."/>
            <person name="van Tonder A."/>
            <person name="Ginger M.L."/>
            <person name="Field M.C."/>
            <person name="Barry J.D."/>
            <person name="Hertz-Fowler C."/>
            <person name="Berriman M."/>
        </authorList>
    </citation>
    <scope>NUCLEOTIDE SEQUENCE</scope>
    <source>
        <strain evidence="1">Y486</strain>
    </source>
</reference>
<organism evidence="1">
    <name type="scientific">Trypanosoma vivax (strain Y486)</name>
    <dbReference type="NCBI Taxonomy" id="1055687"/>
    <lineage>
        <taxon>Eukaryota</taxon>
        <taxon>Discoba</taxon>
        <taxon>Euglenozoa</taxon>
        <taxon>Kinetoplastea</taxon>
        <taxon>Metakinetoplastina</taxon>
        <taxon>Trypanosomatida</taxon>
        <taxon>Trypanosomatidae</taxon>
        <taxon>Trypanosoma</taxon>
        <taxon>Duttonella</taxon>
    </lineage>
</organism>